<dbReference type="PROSITE" id="PS51194">
    <property type="entry name" value="HELICASE_CTER"/>
    <property type="match status" value="1"/>
</dbReference>
<dbReference type="InterPro" id="IPR000330">
    <property type="entry name" value="SNF2_N"/>
</dbReference>
<dbReference type="InterPro" id="IPR027417">
    <property type="entry name" value="P-loop_NTPase"/>
</dbReference>
<dbReference type="PANTHER" id="PTHR10799">
    <property type="entry name" value="SNF2/RAD54 HELICASE FAMILY"/>
    <property type="match status" value="1"/>
</dbReference>
<organism evidence="3">
    <name type="scientific">hydrothermal vent metagenome</name>
    <dbReference type="NCBI Taxonomy" id="652676"/>
    <lineage>
        <taxon>unclassified sequences</taxon>
        <taxon>metagenomes</taxon>
        <taxon>ecological metagenomes</taxon>
    </lineage>
</organism>
<dbReference type="SUPFAM" id="SSF52540">
    <property type="entry name" value="P-loop containing nucleoside triphosphate hydrolases"/>
    <property type="match status" value="1"/>
</dbReference>
<evidence type="ECO:0000259" key="2">
    <source>
        <dbReference type="PROSITE" id="PS51194"/>
    </source>
</evidence>
<proteinExistence type="predicted"/>
<dbReference type="InterPro" id="IPR001650">
    <property type="entry name" value="Helicase_C-like"/>
</dbReference>
<reference evidence="3" key="1">
    <citation type="submission" date="2018-06" db="EMBL/GenBank/DDBJ databases">
        <authorList>
            <person name="Zhirakovskaya E."/>
        </authorList>
    </citation>
    <scope>NUCLEOTIDE SEQUENCE</scope>
</reference>
<dbReference type="Pfam" id="PF00271">
    <property type="entry name" value="Helicase_C"/>
    <property type="match status" value="1"/>
</dbReference>
<evidence type="ECO:0000313" key="3">
    <source>
        <dbReference type="EMBL" id="VAW37185.1"/>
    </source>
</evidence>
<dbReference type="GO" id="GO:0016787">
    <property type="term" value="F:hydrolase activity"/>
    <property type="evidence" value="ECO:0007669"/>
    <property type="project" value="UniProtKB-KW"/>
</dbReference>
<accession>A0A3B0V0W4</accession>
<protein>
    <recommendedName>
        <fullName evidence="2">Helicase C-terminal domain-containing protein</fullName>
    </recommendedName>
</protein>
<keyword evidence="1" id="KW-0378">Hydrolase</keyword>
<dbReference type="Pfam" id="PF00176">
    <property type="entry name" value="SNF2-rel_dom"/>
    <property type="match status" value="1"/>
</dbReference>
<feature type="non-terminal residue" evidence="3">
    <location>
        <position position="1"/>
    </location>
</feature>
<dbReference type="CDD" id="cd18793">
    <property type="entry name" value="SF2_C_SNF"/>
    <property type="match status" value="1"/>
</dbReference>
<dbReference type="GO" id="GO:0005524">
    <property type="term" value="F:ATP binding"/>
    <property type="evidence" value="ECO:0007669"/>
    <property type="project" value="InterPro"/>
</dbReference>
<dbReference type="InterPro" id="IPR049730">
    <property type="entry name" value="SNF2/RAD54-like_C"/>
</dbReference>
<name>A0A3B0V0W4_9ZZZZ</name>
<dbReference type="AlphaFoldDB" id="A0A3B0V0W4"/>
<feature type="domain" description="Helicase C-terminal" evidence="2">
    <location>
        <begin position="129"/>
        <end position="281"/>
    </location>
</feature>
<evidence type="ECO:0000256" key="1">
    <source>
        <dbReference type="ARBA" id="ARBA00022801"/>
    </source>
</evidence>
<dbReference type="Gene3D" id="3.40.50.300">
    <property type="entry name" value="P-loop containing nucleotide triphosphate hydrolases"/>
    <property type="match status" value="1"/>
</dbReference>
<sequence length="299" mass="34492">GLLGSHSNFRRTYVIPIEEQHDDRRLAALQRLTQPFMLRRSRNMVLKELPKIIEDDRFCHLSADQQALYQQAIDEQGRDLLAVARDSNQTFPQLSFLALVQRLKQICNHPAQLAGSCNYEQYKSGKWELFKEILSECLQNDLKVVVFSQYTTMLDIIEKYLTDQNISHTGLRGSTQMLRRGQHIDSFNKDNDIKVFCASLLAGGTGIDLTGAQAVILYDRWWNAAKEEQAVARVHRFGQRQAVQVFKFVTTGTLEEKIHRIIARKKELIDDAVRYDEQSIIKRLSRDEISAILQWTPAE</sequence>
<dbReference type="SMART" id="SM00490">
    <property type="entry name" value="HELICc"/>
    <property type="match status" value="1"/>
</dbReference>
<dbReference type="EMBL" id="UOEX01000204">
    <property type="protein sequence ID" value="VAW37185.1"/>
    <property type="molecule type" value="Genomic_DNA"/>
</dbReference>
<gene>
    <name evidence="3" type="ORF">MNBD_DELTA03-645</name>
</gene>